<sequence length="141" mass="16195">MLEEKDRLTDSLITQKYIASGYNMAAIESANNQLMDTFLSILRDEHQIQHEIFNEMRNRGWYQPKAASMNDISQNMSKWSQELQRVQSTALHQHPMHQATYQPGYQAGMPQYGFQSGAAMPQMGAEAQQQAMYRPPQNPTL</sequence>
<dbReference type="EMBL" id="AP009389">
    <property type="protein sequence ID" value="BAF60309.1"/>
    <property type="molecule type" value="Genomic_DNA"/>
</dbReference>
<name>A5D0C0_PELTS</name>
<protein>
    <recommendedName>
        <fullName evidence="4">Coat F domain-containing protein</fullName>
    </recommendedName>
</protein>
<dbReference type="AlphaFoldDB" id="A5D0C0"/>
<dbReference type="HOGENOM" id="CLU_1823534_0_0_9"/>
<evidence type="ECO:0000256" key="1">
    <source>
        <dbReference type="SAM" id="MobiDB-lite"/>
    </source>
</evidence>
<reference evidence="3" key="1">
    <citation type="journal article" date="2008" name="Genome Res.">
        <title>The genome of Pelotomaculum thermopropionicum reveals niche-associated evolution in anaerobic microbiota.</title>
        <authorList>
            <person name="Kosaka T."/>
            <person name="Kato S."/>
            <person name="Shimoyama T."/>
            <person name="Ishii S."/>
            <person name="Abe T."/>
            <person name="Watanabe K."/>
        </authorList>
    </citation>
    <scope>NUCLEOTIDE SEQUENCE [LARGE SCALE GENOMIC DNA]</scope>
    <source>
        <strain evidence="3">DSM 13744 / JCM 10971 / SI</strain>
    </source>
</reference>
<accession>A5D0C0</accession>
<organism evidence="2 3">
    <name type="scientific">Pelotomaculum thermopropionicum (strain DSM 13744 / JCM 10971 / SI)</name>
    <dbReference type="NCBI Taxonomy" id="370438"/>
    <lineage>
        <taxon>Bacteria</taxon>
        <taxon>Bacillati</taxon>
        <taxon>Bacillota</taxon>
        <taxon>Clostridia</taxon>
        <taxon>Eubacteriales</taxon>
        <taxon>Desulfotomaculaceae</taxon>
        <taxon>Pelotomaculum</taxon>
    </lineage>
</organism>
<dbReference type="eggNOG" id="COG5577">
    <property type="taxonomic scope" value="Bacteria"/>
</dbReference>
<dbReference type="InterPro" id="IPR012851">
    <property type="entry name" value="Spore_coat_CotF-like"/>
</dbReference>
<dbReference type="STRING" id="370438.PTH_2128"/>
<proteinExistence type="predicted"/>
<dbReference type="Pfam" id="PF07875">
    <property type="entry name" value="Coat_F"/>
    <property type="match status" value="1"/>
</dbReference>
<dbReference type="KEGG" id="pth:PTH_2128"/>
<feature type="region of interest" description="Disordered" evidence="1">
    <location>
        <begin position="120"/>
        <end position="141"/>
    </location>
</feature>
<gene>
    <name evidence="2" type="ordered locus">PTH_2128</name>
</gene>
<dbReference type="Proteomes" id="UP000006556">
    <property type="component" value="Chromosome"/>
</dbReference>
<evidence type="ECO:0000313" key="3">
    <source>
        <dbReference type="Proteomes" id="UP000006556"/>
    </source>
</evidence>
<evidence type="ECO:0000313" key="2">
    <source>
        <dbReference type="EMBL" id="BAF60309.1"/>
    </source>
</evidence>
<keyword evidence="3" id="KW-1185">Reference proteome</keyword>
<evidence type="ECO:0008006" key="4">
    <source>
        <dbReference type="Google" id="ProtNLM"/>
    </source>
</evidence>